<dbReference type="SUPFAM" id="SSF52540">
    <property type="entry name" value="P-loop containing nucleoside triphosphate hydrolases"/>
    <property type="match status" value="1"/>
</dbReference>
<reference evidence="9 10" key="1">
    <citation type="submission" date="2016-10" db="EMBL/GenBank/DDBJ databases">
        <authorList>
            <person name="de Groot N.N."/>
        </authorList>
    </citation>
    <scope>NUCLEOTIDE SEQUENCE [LARGE SCALE GENOMIC DNA]</scope>
    <source>
        <strain evidence="9 10">CPCC 201259</strain>
    </source>
</reference>
<evidence type="ECO:0000256" key="5">
    <source>
        <dbReference type="PROSITE-ProRule" id="PRU00339"/>
    </source>
</evidence>
<keyword evidence="11" id="KW-1185">Reference proteome</keyword>
<evidence type="ECO:0000256" key="6">
    <source>
        <dbReference type="PROSITE-ProRule" id="PRU01091"/>
    </source>
</evidence>
<dbReference type="SMART" id="SM00862">
    <property type="entry name" value="Trans_reg_C"/>
    <property type="match status" value="1"/>
</dbReference>
<dbReference type="InterPro" id="IPR011990">
    <property type="entry name" value="TPR-like_helical_dom_sf"/>
</dbReference>
<dbReference type="GO" id="GO:0003677">
    <property type="term" value="F:DNA binding"/>
    <property type="evidence" value="ECO:0007669"/>
    <property type="project" value="UniProtKB-UniRule"/>
</dbReference>
<evidence type="ECO:0000313" key="11">
    <source>
        <dbReference type="Proteomes" id="UP000270697"/>
    </source>
</evidence>
<dbReference type="SMART" id="SM01043">
    <property type="entry name" value="BTAD"/>
    <property type="match status" value="1"/>
</dbReference>
<evidence type="ECO:0000256" key="4">
    <source>
        <dbReference type="ARBA" id="ARBA00023163"/>
    </source>
</evidence>
<keyword evidence="3 6" id="KW-0238">DNA-binding</keyword>
<dbReference type="Gene3D" id="3.40.50.300">
    <property type="entry name" value="P-loop containing nucleotide triphosphate hydrolases"/>
    <property type="match status" value="1"/>
</dbReference>
<reference evidence="8 11" key="2">
    <citation type="submission" date="2018-10" db="EMBL/GenBank/DDBJ databases">
        <title>Sequencing the genomes of 1000 actinobacteria strains.</title>
        <authorList>
            <person name="Klenk H.-P."/>
        </authorList>
    </citation>
    <scope>NUCLEOTIDE SEQUENCE [LARGE SCALE GENOMIC DNA]</scope>
    <source>
        <strain evidence="8 11">DSM 45119</strain>
    </source>
</reference>
<feature type="repeat" description="TPR" evidence="5">
    <location>
        <begin position="848"/>
        <end position="881"/>
    </location>
</feature>
<dbReference type="PANTHER" id="PTHR35807">
    <property type="entry name" value="TRANSCRIPTIONAL REGULATOR REDD-RELATED"/>
    <property type="match status" value="1"/>
</dbReference>
<dbReference type="InterPro" id="IPR016032">
    <property type="entry name" value="Sig_transdc_resp-reg_C-effctor"/>
</dbReference>
<dbReference type="InterPro" id="IPR019734">
    <property type="entry name" value="TPR_rpt"/>
</dbReference>
<feature type="DNA-binding region" description="OmpR/PhoB-type" evidence="6">
    <location>
        <begin position="4"/>
        <end position="104"/>
    </location>
</feature>
<dbReference type="Proteomes" id="UP000199398">
    <property type="component" value="Unassembled WGS sequence"/>
</dbReference>
<dbReference type="InterPro" id="IPR036388">
    <property type="entry name" value="WH-like_DNA-bd_sf"/>
</dbReference>
<evidence type="ECO:0000256" key="2">
    <source>
        <dbReference type="ARBA" id="ARBA00023015"/>
    </source>
</evidence>
<sequence length="1026" mass="113272">MSGSGSDFHGGPVFRVLGPVEIGAGDSVRHVTAYRQRTVLGLFLLRANEFVSVEELIDAIWGEAPPPTAREQVQICVSRLRQMLTGIGEPRSIVTRSGGYVCQVDPSRVDAALFEEYSRAGEQHGAAGRTAEGAEMFRRALALWRGEVLAGASGKARLLADALVEKKIAVVEHCVELELELGKHRELIGELAGLVAEHPWREQLRAYLMVALHRSGRQAEALEAYRQARRDFIDELGIEPSDSLRQLESVILSGSDEPEIDGVVPSGPPRRAEEVVPRQLPAAIGDFTGRGLAVSAIEEKLGGPAAENTMRIVCIAGRGGIGKTALAVYVAHRLCDDYPDGQLFVNLRGTTAPVEIADVLARFLRATGLRDSEIPTDPEELQDLYRSRLSGRRVLVVLDDIAGEEQITPLLPGSPSCSVIVTCRRPLGILPGAVTLNLDILEGKQARNLLARLVGHERASAESESLEALTQLCGHWPLAIRIIGARLAGKPHWTLSAMVERLQDEQGRLDEIAYGNLHVRSTLSISYDGLSPQAKRLFRMLGLCRVPDFALWVPAALLDTDLRTAGDVLEELIEAKLVDVVAAQGTRFGWHDLIRIFAVERLREEDLAARAAAERRLLGAYLGLVREAHRRLYGGDYTVLHGDGYRWELPENQVDRLLAEPMSWLEAEEAGLVAAVHRAAETGADEQCWDLALTSVTLFEARGQVHRWQETHERALECVRRAGNRRGEAAILCSLGSLRQTMRGDSGVELLEDALRLFAELGEQHGQALALRNLAFADRMAGQFDSAAVRYTAAVESFREVGDLVAEAHTLISLAQVHSGLRRFDEATRALSESMTLCHRTGNRRVEAQAWQRYGELYLQQELFGKAEEAFRKVLELVLPMGDRVGEVFALSGLGATWTEQRKYPESEKALTRALELCQLVSAHLGEGRVLLELGWLHLARQELNSADEYLLRASDSFEELRAKFWQARTLDALAQVRLHSDQRAAAGTLWRKALDLIKSTTSHEAEKLAERIERQLRVLESPLPE</sequence>
<dbReference type="CDD" id="cd15831">
    <property type="entry name" value="BTAD"/>
    <property type="match status" value="1"/>
</dbReference>
<evidence type="ECO:0000259" key="7">
    <source>
        <dbReference type="PROSITE" id="PS51755"/>
    </source>
</evidence>
<gene>
    <name evidence="8" type="ORF">ATL45_0434</name>
    <name evidence="9" type="ORF">SAMN05421805_111106</name>
</gene>
<dbReference type="PANTHER" id="PTHR35807:SF1">
    <property type="entry name" value="TRANSCRIPTIONAL REGULATOR REDD"/>
    <property type="match status" value="1"/>
</dbReference>
<dbReference type="EMBL" id="FOUP01000011">
    <property type="protein sequence ID" value="SFO23900.1"/>
    <property type="molecule type" value="Genomic_DNA"/>
</dbReference>
<feature type="domain" description="OmpR/PhoB-type" evidence="7">
    <location>
        <begin position="4"/>
        <end position="104"/>
    </location>
</feature>
<proteinExistence type="inferred from homology"/>
<dbReference type="Gene3D" id="1.25.40.10">
    <property type="entry name" value="Tetratricopeptide repeat domain"/>
    <property type="match status" value="2"/>
</dbReference>
<dbReference type="GO" id="GO:0006355">
    <property type="term" value="P:regulation of DNA-templated transcription"/>
    <property type="evidence" value="ECO:0007669"/>
    <property type="project" value="InterPro"/>
</dbReference>
<dbReference type="SUPFAM" id="SSF48452">
    <property type="entry name" value="TPR-like"/>
    <property type="match status" value="3"/>
</dbReference>
<dbReference type="Gene3D" id="1.10.10.10">
    <property type="entry name" value="Winged helix-like DNA-binding domain superfamily/Winged helix DNA-binding domain"/>
    <property type="match status" value="1"/>
</dbReference>
<organism evidence="9 10">
    <name type="scientific">Saccharopolyspora antimicrobica</name>
    <dbReference type="NCBI Taxonomy" id="455193"/>
    <lineage>
        <taxon>Bacteria</taxon>
        <taxon>Bacillati</taxon>
        <taxon>Actinomycetota</taxon>
        <taxon>Actinomycetes</taxon>
        <taxon>Pseudonocardiales</taxon>
        <taxon>Pseudonocardiaceae</taxon>
        <taxon>Saccharopolyspora</taxon>
    </lineage>
</organism>
<evidence type="ECO:0000313" key="8">
    <source>
        <dbReference type="EMBL" id="RKT82190.1"/>
    </source>
</evidence>
<dbReference type="Proteomes" id="UP000270697">
    <property type="component" value="Unassembled WGS sequence"/>
</dbReference>
<dbReference type="InterPro" id="IPR051677">
    <property type="entry name" value="AfsR-DnrI-RedD_regulator"/>
</dbReference>
<dbReference type="GO" id="GO:0000160">
    <property type="term" value="P:phosphorelay signal transduction system"/>
    <property type="evidence" value="ECO:0007669"/>
    <property type="project" value="InterPro"/>
</dbReference>
<keyword evidence="5" id="KW-0802">TPR repeat</keyword>
<dbReference type="SMART" id="SM00028">
    <property type="entry name" value="TPR"/>
    <property type="match status" value="6"/>
</dbReference>
<dbReference type="InterPro" id="IPR002182">
    <property type="entry name" value="NB-ARC"/>
</dbReference>
<dbReference type="EMBL" id="RBXX01000002">
    <property type="protein sequence ID" value="RKT82190.1"/>
    <property type="molecule type" value="Genomic_DNA"/>
</dbReference>
<name>A0A1I5FJI0_9PSEU</name>
<dbReference type="Pfam" id="PF03704">
    <property type="entry name" value="BTAD"/>
    <property type="match status" value="1"/>
</dbReference>
<dbReference type="Pfam" id="PF00486">
    <property type="entry name" value="Trans_reg_C"/>
    <property type="match status" value="1"/>
</dbReference>
<comment type="similarity">
    <text evidence="1">Belongs to the AfsR/DnrI/RedD regulatory family.</text>
</comment>
<dbReference type="PROSITE" id="PS51755">
    <property type="entry name" value="OMPR_PHOB"/>
    <property type="match status" value="1"/>
</dbReference>
<dbReference type="InterPro" id="IPR001867">
    <property type="entry name" value="OmpR/PhoB-type_DNA-bd"/>
</dbReference>
<dbReference type="GO" id="GO:0043531">
    <property type="term" value="F:ADP binding"/>
    <property type="evidence" value="ECO:0007669"/>
    <property type="project" value="InterPro"/>
</dbReference>
<dbReference type="Pfam" id="PF00931">
    <property type="entry name" value="NB-ARC"/>
    <property type="match status" value="1"/>
</dbReference>
<evidence type="ECO:0000313" key="10">
    <source>
        <dbReference type="Proteomes" id="UP000199398"/>
    </source>
</evidence>
<dbReference type="SUPFAM" id="SSF46894">
    <property type="entry name" value="C-terminal effector domain of the bipartite response regulators"/>
    <property type="match status" value="1"/>
</dbReference>
<protein>
    <submittedName>
        <fullName evidence="8">DNA-binding SARP family transcriptional activator</fullName>
    </submittedName>
    <submittedName>
        <fullName evidence="9">DNA-binding transcriptional activator of the SARP family</fullName>
    </submittedName>
</protein>
<evidence type="ECO:0000313" key="9">
    <source>
        <dbReference type="EMBL" id="SFO23900.1"/>
    </source>
</evidence>
<keyword evidence="2" id="KW-0805">Transcription regulation</keyword>
<evidence type="ECO:0000256" key="1">
    <source>
        <dbReference type="ARBA" id="ARBA00005820"/>
    </source>
</evidence>
<dbReference type="InterPro" id="IPR005158">
    <property type="entry name" value="BTAD"/>
</dbReference>
<dbReference type="Pfam" id="PF13424">
    <property type="entry name" value="TPR_12"/>
    <property type="match status" value="2"/>
</dbReference>
<dbReference type="InterPro" id="IPR027417">
    <property type="entry name" value="P-loop_NTPase"/>
</dbReference>
<keyword evidence="4" id="KW-0804">Transcription</keyword>
<dbReference type="PRINTS" id="PR00364">
    <property type="entry name" value="DISEASERSIST"/>
</dbReference>
<accession>A0A1I5FJI0</accession>
<evidence type="ECO:0000256" key="3">
    <source>
        <dbReference type="ARBA" id="ARBA00023125"/>
    </source>
</evidence>
<dbReference type="AlphaFoldDB" id="A0A1I5FJI0"/>
<dbReference type="PROSITE" id="PS50005">
    <property type="entry name" value="TPR"/>
    <property type="match status" value="1"/>
</dbReference>
<dbReference type="STRING" id="455193.SAMN05421805_111106"/>